<feature type="modified residue" description="N6-(pyridoxal phosphate)lysine" evidence="11">
    <location>
        <position position="61"/>
    </location>
</feature>
<sequence>MAHREILKVIEKFELDKLIHEHIKKTGTDESFFIVNVGDIVEKFILWYDLMPRVDPDYAFKCNNHPFVVGTLAALGAGYDCASRGEIEKVLEMGVGPEKIVFAQTVKPVSHINYAKDRNVRLMTFDNEDELYKVKKHFSDAELLIRLRFDPKSTNKISFGEKFGCMPGEASEFLLRKATELKLNVKGVAFHIGVGCLEYEIFIKAIKDSAAAFKYGNSLGLKMDLLDIGGGYPGKETETITGVSKAVNESFRKYFDGAPLKIISEPGTYFTEKSFTLVANVHSRNVKIDENGDEIFHYYITDGIYQSFNMNSLHGVDIDVRTLKETPKETPLKKSIIWGRACDPHDIVLKDILLPELQCGEWLIFENSGSYRISTSTFFNGFPNHPVYGFIEKKIWETFNKMRVPHIKLMYDVHE</sequence>
<evidence type="ECO:0000313" key="13">
    <source>
        <dbReference type="EMBL" id="CRL08703.1"/>
    </source>
</evidence>
<evidence type="ECO:0000256" key="4">
    <source>
        <dbReference type="ARBA" id="ARBA00023115"/>
    </source>
</evidence>
<dbReference type="InterPro" id="IPR029066">
    <property type="entry name" value="PLP-binding_barrel"/>
</dbReference>
<feature type="domain" description="Orn/DAP/Arg decarboxylase 2 N-terminal" evidence="12">
    <location>
        <begin position="38"/>
        <end position="271"/>
    </location>
</feature>
<evidence type="ECO:0000256" key="8">
    <source>
        <dbReference type="ARBA" id="ARBA00037173"/>
    </source>
</evidence>
<comment type="subunit">
    <text evidence="9">Homodimer. Only the dimer is catalytically active, as the active sites are constructed of residues from both monomers.</text>
</comment>
<name>A0A1J1J8I6_9DIPT</name>
<evidence type="ECO:0000256" key="11">
    <source>
        <dbReference type="PIRSR" id="PIRSR600183-50"/>
    </source>
</evidence>
<comment type="catalytic activity">
    <reaction evidence="10">
        <text>L-ornithine + H(+) = putrescine + CO2</text>
        <dbReference type="Rhea" id="RHEA:22964"/>
        <dbReference type="ChEBI" id="CHEBI:15378"/>
        <dbReference type="ChEBI" id="CHEBI:16526"/>
        <dbReference type="ChEBI" id="CHEBI:46911"/>
        <dbReference type="ChEBI" id="CHEBI:326268"/>
        <dbReference type="EC" id="4.1.1.17"/>
    </reaction>
</comment>
<feature type="active site" description="Proton donor" evidence="11">
    <location>
        <position position="342"/>
    </location>
</feature>
<evidence type="ECO:0000256" key="1">
    <source>
        <dbReference type="ARBA" id="ARBA00001933"/>
    </source>
</evidence>
<evidence type="ECO:0000256" key="5">
    <source>
        <dbReference type="ARBA" id="ARBA00023239"/>
    </source>
</evidence>
<dbReference type="InterPro" id="IPR022644">
    <property type="entry name" value="De-COase2_N"/>
</dbReference>
<evidence type="ECO:0000256" key="6">
    <source>
        <dbReference type="ARBA" id="ARBA00034115"/>
    </source>
</evidence>
<keyword evidence="14" id="KW-1185">Reference proteome</keyword>
<evidence type="ECO:0000256" key="2">
    <source>
        <dbReference type="ARBA" id="ARBA00008872"/>
    </source>
</evidence>
<evidence type="ECO:0000313" key="14">
    <source>
        <dbReference type="Proteomes" id="UP000183832"/>
    </source>
</evidence>
<organism evidence="13 14">
    <name type="scientific">Clunio marinus</name>
    <dbReference type="NCBI Taxonomy" id="568069"/>
    <lineage>
        <taxon>Eukaryota</taxon>
        <taxon>Metazoa</taxon>
        <taxon>Ecdysozoa</taxon>
        <taxon>Arthropoda</taxon>
        <taxon>Hexapoda</taxon>
        <taxon>Insecta</taxon>
        <taxon>Pterygota</taxon>
        <taxon>Neoptera</taxon>
        <taxon>Endopterygota</taxon>
        <taxon>Diptera</taxon>
        <taxon>Nematocera</taxon>
        <taxon>Chironomoidea</taxon>
        <taxon>Chironomidae</taxon>
        <taxon>Clunio</taxon>
    </lineage>
</organism>
<dbReference type="SUPFAM" id="SSF50621">
    <property type="entry name" value="Alanine racemase C-terminal domain-like"/>
    <property type="match status" value="1"/>
</dbReference>
<protein>
    <recommendedName>
        <fullName evidence="7">ornithine decarboxylase</fullName>
        <ecNumber evidence="7">4.1.1.17</ecNumber>
    </recommendedName>
</protein>
<dbReference type="SUPFAM" id="SSF51419">
    <property type="entry name" value="PLP-binding barrel"/>
    <property type="match status" value="1"/>
</dbReference>
<dbReference type="PANTHER" id="PTHR11482">
    <property type="entry name" value="ARGININE/DIAMINOPIMELATE/ORNITHINE DECARBOXYLASE"/>
    <property type="match status" value="1"/>
</dbReference>
<dbReference type="AlphaFoldDB" id="A0A1J1J8I6"/>
<dbReference type="OrthoDB" id="5034579at2759"/>
<dbReference type="EC" id="4.1.1.17" evidence="7"/>
<evidence type="ECO:0000256" key="10">
    <source>
        <dbReference type="ARBA" id="ARBA00049127"/>
    </source>
</evidence>
<dbReference type="STRING" id="568069.A0A1J1J8I6"/>
<comment type="pathway">
    <text evidence="6">Amine and polyamine biosynthesis; putrescine biosynthesis via L-ornithine pathway; putrescine from L-ornithine: step 1/1.</text>
</comment>
<keyword evidence="3 11" id="KW-0663">Pyridoxal phosphate</keyword>
<comment type="similarity">
    <text evidence="2">Belongs to the Orn/Lys/Arg decarboxylase class-II family.</text>
</comment>
<dbReference type="Gene3D" id="2.40.37.10">
    <property type="entry name" value="Lyase, Ornithine Decarboxylase, Chain A, domain 1"/>
    <property type="match status" value="1"/>
</dbReference>
<dbReference type="GO" id="GO:0005737">
    <property type="term" value="C:cytoplasm"/>
    <property type="evidence" value="ECO:0007669"/>
    <property type="project" value="TreeGrafter"/>
</dbReference>
<dbReference type="InterPro" id="IPR002433">
    <property type="entry name" value="Orn_de-COase"/>
</dbReference>
<comment type="function">
    <text evidence="8">Catalyzes the first and rate-limiting step of polyamine biosynthesis that converts ornithine into putrescine, which is the precursor for the polyamines, spermidine and spermine. Polyamines are essential for cell proliferation and are implicated in cellular processes, ranging from DNA replication to apoptosis.</text>
</comment>
<evidence type="ECO:0000259" key="12">
    <source>
        <dbReference type="Pfam" id="PF02784"/>
    </source>
</evidence>
<dbReference type="Proteomes" id="UP000183832">
    <property type="component" value="Unassembled WGS sequence"/>
</dbReference>
<dbReference type="GO" id="GO:0004586">
    <property type="term" value="F:ornithine decarboxylase activity"/>
    <property type="evidence" value="ECO:0007669"/>
    <property type="project" value="UniProtKB-EC"/>
</dbReference>
<dbReference type="PROSITE" id="PS00878">
    <property type="entry name" value="ODR_DC_2_1"/>
    <property type="match status" value="1"/>
</dbReference>
<dbReference type="Pfam" id="PF02784">
    <property type="entry name" value="Orn_Arg_deC_N"/>
    <property type="match status" value="1"/>
</dbReference>
<gene>
    <name evidence="13" type="ORF">CLUMA_CG021237</name>
</gene>
<keyword evidence="5" id="KW-0456">Lyase</keyword>
<dbReference type="PRINTS" id="PR01179">
    <property type="entry name" value="ODADCRBXLASE"/>
</dbReference>
<dbReference type="FunFam" id="3.20.20.10:FF:000005">
    <property type="entry name" value="Ornithine decarboxylase"/>
    <property type="match status" value="1"/>
</dbReference>
<accession>A0A1J1J8I6</accession>
<evidence type="ECO:0000256" key="9">
    <source>
        <dbReference type="ARBA" id="ARBA00046672"/>
    </source>
</evidence>
<dbReference type="InterPro" id="IPR000183">
    <property type="entry name" value="Orn/DAP/Arg_de-COase"/>
</dbReference>
<comment type="cofactor">
    <cofactor evidence="1 11">
        <name>pyridoxal 5'-phosphate</name>
        <dbReference type="ChEBI" id="CHEBI:597326"/>
    </cofactor>
</comment>
<dbReference type="Gene3D" id="3.20.20.10">
    <property type="entry name" value="Alanine racemase"/>
    <property type="match status" value="1"/>
</dbReference>
<dbReference type="CDD" id="cd00622">
    <property type="entry name" value="PLPDE_III_ODC"/>
    <property type="match status" value="1"/>
</dbReference>
<keyword evidence="4" id="KW-0620">Polyamine biosynthesis</keyword>
<dbReference type="InterPro" id="IPR009006">
    <property type="entry name" value="Ala_racemase/Decarboxylase_C"/>
</dbReference>
<proteinExistence type="inferred from homology"/>
<evidence type="ECO:0000256" key="3">
    <source>
        <dbReference type="ARBA" id="ARBA00022898"/>
    </source>
</evidence>
<dbReference type="PANTHER" id="PTHR11482:SF6">
    <property type="entry name" value="ORNITHINE DECARBOXYLASE 1-RELATED"/>
    <property type="match status" value="1"/>
</dbReference>
<dbReference type="PRINTS" id="PR01182">
    <property type="entry name" value="ORNDCRBXLASE"/>
</dbReference>
<reference evidence="13 14" key="1">
    <citation type="submission" date="2015-04" db="EMBL/GenBank/DDBJ databases">
        <authorList>
            <person name="Syromyatnikov M.Y."/>
            <person name="Popov V.N."/>
        </authorList>
    </citation>
    <scope>NUCLEOTIDE SEQUENCE [LARGE SCALE GENOMIC DNA]</scope>
</reference>
<evidence type="ECO:0000256" key="7">
    <source>
        <dbReference type="ARBA" id="ARBA00034138"/>
    </source>
</evidence>
<dbReference type="GO" id="GO:0033387">
    <property type="term" value="P:putrescine biosynthetic process from arginine, via ornithine"/>
    <property type="evidence" value="ECO:0007669"/>
    <property type="project" value="TreeGrafter"/>
</dbReference>
<dbReference type="InterPro" id="IPR022653">
    <property type="entry name" value="De-COase2_pyr-phos_BS"/>
</dbReference>
<dbReference type="EMBL" id="CVRI01000075">
    <property type="protein sequence ID" value="CRL08703.1"/>
    <property type="molecule type" value="Genomic_DNA"/>
</dbReference>